<keyword evidence="2" id="KW-1133">Transmembrane helix</keyword>
<accession>A0A6G7BGB1</accession>
<organism evidence="4 5">
    <name type="scientific">Lactobacillus iners</name>
    <dbReference type="NCBI Taxonomy" id="147802"/>
    <lineage>
        <taxon>Bacteria</taxon>
        <taxon>Bacillati</taxon>
        <taxon>Bacillota</taxon>
        <taxon>Bacilli</taxon>
        <taxon>Lactobacillales</taxon>
        <taxon>Lactobacillaceae</taxon>
        <taxon>Lactobacillus</taxon>
    </lineage>
</organism>
<dbReference type="PROSITE" id="PS51786">
    <property type="entry name" value="LON_PROTEOLYTIC"/>
    <property type="match status" value="1"/>
</dbReference>
<evidence type="ECO:0000313" key="5">
    <source>
        <dbReference type="Proteomes" id="UP000501676"/>
    </source>
</evidence>
<dbReference type="Gene3D" id="3.30.230.10">
    <property type="match status" value="1"/>
</dbReference>
<keyword evidence="2" id="KW-0812">Transmembrane</keyword>
<dbReference type="SUPFAM" id="SSF54211">
    <property type="entry name" value="Ribosomal protein S5 domain 2-like"/>
    <property type="match status" value="1"/>
</dbReference>
<dbReference type="GO" id="GO:0030163">
    <property type="term" value="P:protein catabolic process"/>
    <property type="evidence" value="ECO:0007669"/>
    <property type="project" value="InterPro"/>
</dbReference>
<keyword evidence="1" id="KW-0378">Hydrolase</keyword>
<dbReference type="GO" id="GO:0005524">
    <property type="term" value="F:ATP binding"/>
    <property type="evidence" value="ECO:0007669"/>
    <property type="project" value="InterPro"/>
</dbReference>
<protein>
    <recommendedName>
        <fullName evidence="1">endopeptidase La</fullName>
        <ecNumber evidence="1">3.4.21.53</ecNumber>
    </recommendedName>
</protein>
<dbReference type="Proteomes" id="UP000501676">
    <property type="component" value="Chromosome"/>
</dbReference>
<dbReference type="InterPro" id="IPR027065">
    <property type="entry name" value="Lon_Prtase"/>
</dbReference>
<dbReference type="InterPro" id="IPR036034">
    <property type="entry name" value="PDZ_sf"/>
</dbReference>
<dbReference type="RefSeq" id="WP_006730019.1">
    <property type="nucleotide sequence ID" value="NZ_CP045664.1"/>
</dbReference>
<feature type="domain" description="Lon proteolytic" evidence="3">
    <location>
        <begin position="230"/>
        <end position="342"/>
    </location>
</feature>
<keyword evidence="2" id="KW-0472">Membrane</keyword>
<proteinExistence type="inferred from homology"/>
<dbReference type="InterPro" id="IPR008269">
    <property type="entry name" value="Lon_proteolytic"/>
</dbReference>
<dbReference type="NCBIfam" id="NF041438">
    <property type="entry name" value="SepM_fam_S16"/>
    <property type="match status" value="1"/>
</dbReference>
<dbReference type="Gene3D" id="2.30.42.10">
    <property type="match status" value="1"/>
</dbReference>
<dbReference type="InterPro" id="IPR001478">
    <property type="entry name" value="PDZ"/>
</dbReference>
<reference evidence="4 5" key="1">
    <citation type="submission" date="2020-02" db="EMBL/GenBank/DDBJ databases">
        <title>Complete genome sequences of six Lactobacillus iners strains isolated from the human vagina.</title>
        <authorList>
            <person name="France M.T."/>
            <person name="Rutt L."/>
            <person name="Narina S."/>
            <person name="Arbaugh S."/>
            <person name="Humphrys M.S."/>
            <person name="Ma B."/>
            <person name="Hayward M.R."/>
            <person name="Relman D."/>
            <person name="Kwon D.S."/>
            <person name="Ravel J."/>
        </authorList>
    </citation>
    <scope>NUCLEOTIDE SEQUENCE [LARGE SCALE GENOMIC DNA]</scope>
    <source>
        <strain evidence="4 5">C0210C1</strain>
    </source>
</reference>
<gene>
    <name evidence="4" type="ORF">G6Z83_03265</name>
</gene>
<dbReference type="EC" id="3.4.21.53" evidence="1"/>
<keyword evidence="1" id="KW-0645">Protease</keyword>
<dbReference type="GO" id="GO:0006508">
    <property type="term" value="P:proteolysis"/>
    <property type="evidence" value="ECO:0007669"/>
    <property type="project" value="UniProtKB-KW"/>
</dbReference>
<feature type="active site" evidence="1">
    <location>
        <position position="281"/>
    </location>
</feature>
<dbReference type="SUPFAM" id="SSF50156">
    <property type="entry name" value="PDZ domain-like"/>
    <property type="match status" value="1"/>
</dbReference>
<dbReference type="PANTHER" id="PTHR10046">
    <property type="entry name" value="ATP DEPENDENT LON PROTEASE FAMILY MEMBER"/>
    <property type="match status" value="1"/>
</dbReference>
<comment type="catalytic activity">
    <reaction evidence="1">
        <text>Hydrolysis of proteins in presence of ATP.</text>
        <dbReference type="EC" id="3.4.21.53"/>
    </reaction>
</comment>
<dbReference type="GO" id="GO:0004176">
    <property type="term" value="F:ATP-dependent peptidase activity"/>
    <property type="evidence" value="ECO:0007669"/>
    <property type="project" value="UniProtKB-UniRule"/>
</dbReference>
<dbReference type="EMBL" id="CP049228">
    <property type="protein sequence ID" value="QIH23732.1"/>
    <property type="molecule type" value="Genomic_DNA"/>
</dbReference>
<dbReference type="InterPro" id="IPR020568">
    <property type="entry name" value="Ribosomal_Su5_D2-typ_SF"/>
</dbReference>
<sequence>MFKKKINIKVKFLIIGFCLVILLIFFIWPTNYYIESPGEVDRVSDYLVTKENKVSHNLYLVTVYGRKANMIDYLLSLLRSDESRFYSKEIMGDTNDNQYDQMQKCYMKSSQNNAIYVAAKSAGIKFKIRYQGVKVLEVLPQSRFYSKLKIGDMIIKANKKNIRSSAALIEYLKKYPLHKKLKLTILRNKKEKQVDGKLINIPRLKKHGIGITLLDNTEIITKAPLKICTPDIGGPSAGLMFTLACYQVFTHKRLSMHKKIVGTGTIEADGHVGTIGCIKQKTIAAARANADIFLVPAECLQGEKKSQTNYQIALKTAKKLKTKMKIVPVYNFRDAINYLKNNK</sequence>
<evidence type="ECO:0000313" key="4">
    <source>
        <dbReference type="EMBL" id="QIH23732.1"/>
    </source>
</evidence>
<dbReference type="InterPro" id="IPR014721">
    <property type="entry name" value="Ribsml_uS5_D2-typ_fold_subgr"/>
</dbReference>
<keyword evidence="1" id="KW-0720">Serine protease</keyword>
<evidence type="ECO:0000256" key="1">
    <source>
        <dbReference type="PROSITE-ProRule" id="PRU01122"/>
    </source>
</evidence>
<feature type="transmembrane region" description="Helical" evidence="2">
    <location>
        <begin position="12"/>
        <end position="34"/>
    </location>
</feature>
<feature type="active site" evidence="1">
    <location>
        <position position="236"/>
    </location>
</feature>
<dbReference type="Pfam" id="PF13180">
    <property type="entry name" value="PDZ_2"/>
    <property type="match status" value="1"/>
</dbReference>
<dbReference type="AlphaFoldDB" id="A0A6G7BGB1"/>
<evidence type="ECO:0000259" key="3">
    <source>
        <dbReference type="PROSITE" id="PS51786"/>
    </source>
</evidence>
<name>A0A6G7BGB1_9LACO</name>
<dbReference type="GO" id="GO:0004252">
    <property type="term" value="F:serine-type endopeptidase activity"/>
    <property type="evidence" value="ECO:0007669"/>
    <property type="project" value="UniProtKB-UniRule"/>
</dbReference>
<dbReference type="Pfam" id="PF05362">
    <property type="entry name" value="Lon_C"/>
    <property type="match status" value="1"/>
</dbReference>
<comment type="similarity">
    <text evidence="1">Belongs to the peptidase S16 family.</text>
</comment>
<evidence type="ECO:0000256" key="2">
    <source>
        <dbReference type="SAM" id="Phobius"/>
    </source>
</evidence>